<proteinExistence type="predicted"/>
<comment type="caution">
    <text evidence="1">The sequence shown here is derived from an EMBL/GenBank/DDBJ whole genome shotgun (WGS) entry which is preliminary data.</text>
</comment>
<dbReference type="PROSITE" id="PS51257">
    <property type="entry name" value="PROKAR_LIPOPROTEIN"/>
    <property type="match status" value="1"/>
</dbReference>
<evidence type="ECO:0000313" key="1">
    <source>
        <dbReference type="EMBL" id="KAJ7216514.1"/>
    </source>
</evidence>
<dbReference type="AlphaFoldDB" id="A0AAD6VLF8"/>
<accession>A0AAD6VLF8</accession>
<dbReference type="EMBL" id="JARJCW010000015">
    <property type="protein sequence ID" value="KAJ7216514.1"/>
    <property type="molecule type" value="Genomic_DNA"/>
</dbReference>
<name>A0AAD6VLF8_9AGAR</name>
<sequence length="125" mass="13653">MSAVKVQITEWNFIIINGLLQSCAVHPGGPKAEAGVLPDWSQRSREGLASARALCRPIHLVQGKSRSENIGGPSMHCEDAAELREHGVAKVQWKAEGIAPEWVEKPWKALEGCQVKRGCAAKHHE</sequence>
<protein>
    <submittedName>
        <fullName evidence="1">Uncharacterized protein</fullName>
    </submittedName>
</protein>
<reference evidence="1" key="1">
    <citation type="submission" date="2023-03" db="EMBL/GenBank/DDBJ databases">
        <title>Massive genome expansion in bonnet fungi (Mycena s.s.) driven by repeated elements and novel gene families across ecological guilds.</title>
        <authorList>
            <consortium name="Lawrence Berkeley National Laboratory"/>
            <person name="Harder C.B."/>
            <person name="Miyauchi S."/>
            <person name="Viragh M."/>
            <person name="Kuo A."/>
            <person name="Thoen E."/>
            <person name="Andreopoulos B."/>
            <person name="Lu D."/>
            <person name="Skrede I."/>
            <person name="Drula E."/>
            <person name="Henrissat B."/>
            <person name="Morin E."/>
            <person name="Kohler A."/>
            <person name="Barry K."/>
            <person name="LaButti K."/>
            <person name="Morin E."/>
            <person name="Salamov A."/>
            <person name="Lipzen A."/>
            <person name="Mereny Z."/>
            <person name="Hegedus B."/>
            <person name="Baldrian P."/>
            <person name="Stursova M."/>
            <person name="Weitz H."/>
            <person name="Taylor A."/>
            <person name="Grigoriev I.V."/>
            <person name="Nagy L.G."/>
            <person name="Martin F."/>
            <person name="Kauserud H."/>
        </authorList>
    </citation>
    <scope>NUCLEOTIDE SEQUENCE</scope>
    <source>
        <strain evidence="1">9144</strain>
    </source>
</reference>
<evidence type="ECO:0000313" key="2">
    <source>
        <dbReference type="Proteomes" id="UP001219525"/>
    </source>
</evidence>
<dbReference type="Proteomes" id="UP001219525">
    <property type="component" value="Unassembled WGS sequence"/>
</dbReference>
<keyword evidence="2" id="KW-1185">Reference proteome</keyword>
<gene>
    <name evidence="1" type="ORF">GGX14DRAFT_391331</name>
</gene>
<organism evidence="1 2">
    <name type="scientific">Mycena pura</name>
    <dbReference type="NCBI Taxonomy" id="153505"/>
    <lineage>
        <taxon>Eukaryota</taxon>
        <taxon>Fungi</taxon>
        <taxon>Dikarya</taxon>
        <taxon>Basidiomycota</taxon>
        <taxon>Agaricomycotina</taxon>
        <taxon>Agaricomycetes</taxon>
        <taxon>Agaricomycetidae</taxon>
        <taxon>Agaricales</taxon>
        <taxon>Marasmiineae</taxon>
        <taxon>Mycenaceae</taxon>
        <taxon>Mycena</taxon>
    </lineage>
</organism>